<evidence type="ECO:0000313" key="2">
    <source>
        <dbReference type="EMBL" id="APG79080.1"/>
    </source>
</evidence>
<accession>A0A1L3KNW9</accession>
<feature type="coiled-coil region" evidence="1">
    <location>
        <begin position="19"/>
        <end position="46"/>
    </location>
</feature>
<dbReference type="EMBL" id="KX884601">
    <property type="protein sequence ID" value="APG79080.1"/>
    <property type="molecule type" value="Genomic_RNA"/>
</dbReference>
<name>A0A1L3KNW9_9VIRU</name>
<dbReference type="EMBL" id="KX884706">
    <property type="protein sequence ID" value="APG79186.1"/>
    <property type="molecule type" value="Genomic_RNA"/>
</dbReference>
<reference evidence="2" key="1">
    <citation type="journal article" date="2016" name="Nature">
        <title>Redefining the invertebrate RNA virosphere.</title>
        <authorList>
            <person name="Shi M."/>
            <person name="Lin X.D."/>
            <person name="Tian J.H."/>
            <person name="Chen L.J."/>
            <person name="Chen X."/>
            <person name="Li C.X."/>
            <person name="Qin X.C."/>
            <person name="Li J."/>
            <person name="Cao J.P."/>
            <person name="Eden J.S."/>
            <person name="Buchmann J."/>
            <person name="Wang W."/>
            <person name="Xu J."/>
            <person name="Holmes E.C."/>
            <person name="Zhang Y.Z."/>
        </authorList>
    </citation>
    <scope>NUCLEOTIDE SEQUENCE</scope>
    <source>
        <strain evidence="2">Arthropodmix14049</strain>
        <strain evidence="3">SSZZ3444</strain>
    </source>
</reference>
<proteinExistence type="predicted"/>
<keyword evidence="1" id="KW-0175">Coiled coil</keyword>
<evidence type="ECO:0000256" key="1">
    <source>
        <dbReference type="SAM" id="Coils"/>
    </source>
</evidence>
<sequence length="638" mass="74658">MYSFKLVTNATKLLNLNKSQDWNDIMEEEERERMEMEADIESVRISENLEPAKLSEISDGFKVDLYEPEISCSEDIAPFFNLTDNSNFAFASLVLRYNGAEKVEAIKQSAQSFLINMTDIFEFEVRFRNDVFNRTCLPLGMAVNMSDACRERFKDSCRVLNCVLSGSSLSSFERRVVPIGEGNLEGLNDFLNDNNWMGKTALHWSGYLKPKLQDSGRGTLGQWIYYKLYIRFCRSIGKRETRDCNLRVLIAFICKLRRCEETEVCHIVNMFEDFLDKESCSDCYLKKLGYKKFPYAWNECDSFSFLIGGANLNESVFIDYGLECFVTENRITRLGSKMGIRYFGEHSTMYSSFVGSKTTIASRNPSEKFGALEIRVNDWHSVAMTLEIVTSVFKFVEKRKLFVGMRIYMEENKLTYLTDYNDIFDIFIPLVRRLSIENKEHRHFYLSICFVLMTGKVMLSLWREYEKFRKSNNMHKSMVFALRSFKPTVAEEAFLCEIASMSDNREVWKRFMDEIYDINIPFEIEKDITFKWVNDLTYLSKDLSVGNKGECILDLFDSELIHSAERSEDYVDLLTERIRMKNSKERRSRGDERCVKNSNNDDQRILKNTKPVVFKTIRRGESSRKRLMPHSSTYLRRA</sequence>
<protein>
    <submittedName>
        <fullName evidence="2">Uncharacterized protein</fullName>
    </submittedName>
</protein>
<evidence type="ECO:0000313" key="3">
    <source>
        <dbReference type="EMBL" id="APG79186.1"/>
    </source>
</evidence>
<organism evidence="2">
    <name type="scientific">Hubei tetragnatha maxillosa virus 9</name>
    <dbReference type="NCBI Taxonomy" id="1923251"/>
    <lineage>
        <taxon>Viruses</taxon>
        <taxon>Riboviria</taxon>
    </lineage>
</organism>